<dbReference type="Pfam" id="PF01926">
    <property type="entry name" value="MMR_HSR1"/>
    <property type="match status" value="1"/>
</dbReference>
<keyword evidence="2" id="KW-1133">Transmembrane helix</keyword>
<keyword evidence="2" id="KW-0472">Membrane</keyword>
<feature type="coiled-coil region" evidence="1">
    <location>
        <begin position="529"/>
        <end position="563"/>
    </location>
</feature>
<keyword evidence="1" id="KW-0175">Coiled coil</keyword>
<evidence type="ECO:0000313" key="5">
    <source>
        <dbReference type="Proteomes" id="UP000770785"/>
    </source>
</evidence>
<keyword evidence="2" id="KW-0812">Transmembrane</keyword>
<dbReference type="InterPro" id="IPR006073">
    <property type="entry name" value="GTP-bd"/>
</dbReference>
<evidence type="ECO:0000313" key="4">
    <source>
        <dbReference type="EMBL" id="NJC24877.1"/>
    </source>
</evidence>
<feature type="domain" description="G" evidence="3">
    <location>
        <begin position="53"/>
        <end position="181"/>
    </location>
</feature>
<reference evidence="4 5" key="1">
    <citation type="submission" date="2020-03" db="EMBL/GenBank/DDBJ databases">
        <title>Genomic Encyclopedia of Type Strains, Phase IV (KMG-IV): sequencing the most valuable type-strain genomes for metagenomic binning, comparative biology and taxonomic classification.</title>
        <authorList>
            <person name="Goeker M."/>
        </authorList>
    </citation>
    <scope>NUCLEOTIDE SEQUENCE [LARGE SCALE GENOMIC DNA]</scope>
    <source>
        <strain evidence="4 5">DSM 105096</strain>
    </source>
</reference>
<dbReference type="SUPFAM" id="SSF52540">
    <property type="entry name" value="P-loop containing nucleoside triphosphate hydrolases"/>
    <property type="match status" value="1"/>
</dbReference>
<dbReference type="PANTHER" id="PTHR43681">
    <property type="entry name" value="TRANSMEMBRANE GTPASE FZO"/>
    <property type="match status" value="1"/>
</dbReference>
<accession>A0ABX0X6W9</accession>
<dbReference type="InterPro" id="IPR027417">
    <property type="entry name" value="P-loop_NTPase"/>
</dbReference>
<dbReference type="EMBL" id="JAATJH010000001">
    <property type="protein sequence ID" value="NJC24877.1"/>
    <property type="molecule type" value="Genomic_DNA"/>
</dbReference>
<proteinExistence type="predicted"/>
<dbReference type="InterPro" id="IPR051943">
    <property type="entry name" value="TRAFAC_Dynamin-like_GTPase"/>
</dbReference>
<dbReference type="Gene3D" id="3.40.50.300">
    <property type="entry name" value="P-loop containing nucleotide triphosphate hydrolases"/>
    <property type="match status" value="1"/>
</dbReference>
<evidence type="ECO:0000259" key="3">
    <source>
        <dbReference type="Pfam" id="PF01926"/>
    </source>
</evidence>
<evidence type="ECO:0000256" key="2">
    <source>
        <dbReference type="SAM" id="Phobius"/>
    </source>
</evidence>
<sequence>MAKLLDAELQATRARLEEIIKNLHELTLRIGHEEMAKTVSDLRNRIFEPFMFVIVGEVKAGKSSFVNALLDTGQEIAKAAPQPMTDTIQQILYGEEHREVMINPYLKKIFLPVDILREIAIVDTPGTNTIVEHHQEITEQFIPASDLIVFVFEAKNPYRQSAWDFFKYIHGDWRKKTIFVLQQKDLANDFELATNLNGVGEKARKEGIEQPQVFAVSAKLEQEKTGVSGFGPLREYISENITGGKAPRLKLNNSIVTAETINERIADGLVLRRRQFEADTEFRREIGETLSDQSAQSNKQVDLMVENLLNTYDNITRQKLEELRNGLSMFGLVKRSFASTFGSTPNAENWLSNLATGLEADLNTKLKARLNDNVIDLAESIQQMVKMIDLKIRSSATILQNDHELFSDIAERRENVLRDLQDQFNRFVSNTDNFTDESIFADRENLTPNIAAGGGIAALGVILAAVTTGSVFDITGGILTTVGILFAGFSTRGKRKRIVDGFEAEIRTGRAKLAADLEEKLKTYIATLRRRIENNFGRFDENLQREEKNLAILEGTHQEIRAELTTMGATMTDQA</sequence>
<dbReference type="RefSeq" id="WP_168035677.1">
    <property type="nucleotide sequence ID" value="NZ_JAATJH010000001.1"/>
</dbReference>
<feature type="coiled-coil region" evidence="1">
    <location>
        <begin position="2"/>
        <end position="29"/>
    </location>
</feature>
<feature type="transmembrane region" description="Helical" evidence="2">
    <location>
        <begin position="456"/>
        <end position="489"/>
    </location>
</feature>
<protein>
    <submittedName>
        <fullName evidence="4">GTPase SAR1 family protein</fullName>
    </submittedName>
</protein>
<gene>
    <name evidence="4" type="ORF">GGR27_000358</name>
</gene>
<dbReference type="PANTHER" id="PTHR43681:SF1">
    <property type="entry name" value="SARCALUMENIN"/>
    <property type="match status" value="1"/>
</dbReference>
<name>A0ABX0X6W9_9BACT</name>
<organism evidence="4 5">
    <name type="scientific">Neolewinella antarctica</name>
    <dbReference type="NCBI Taxonomy" id="442734"/>
    <lineage>
        <taxon>Bacteria</taxon>
        <taxon>Pseudomonadati</taxon>
        <taxon>Bacteroidota</taxon>
        <taxon>Saprospiria</taxon>
        <taxon>Saprospirales</taxon>
        <taxon>Lewinellaceae</taxon>
        <taxon>Neolewinella</taxon>
    </lineage>
</organism>
<evidence type="ECO:0000256" key="1">
    <source>
        <dbReference type="SAM" id="Coils"/>
    </source>
</evidence>
<comment type="caution">
    <text evidence="4">The sequence shown here is derived from an EMBL/GenBank/DDBJ whole genome shotgun (WGS) entry which is preliminary data.</text>
</comment>
<dbReference type="CDD" id="cd09912">
    <property type="entry name" value="DLP_2"/>
    <property type="match status" value="1"/>
</dbReference>
<keyword evidence="5" id="KW-1185">Reference proteome</keyword>
<dbReference type="Proteomes" id="UP000770785">
    <property type="component" value="Unassembled WGS sequence"/>
</dbReference>